<keyword evidence="2" id="KW-0378">Hydrolase</keyword>
<dbReference type="KEGG" id="gms:SOIL9_21120"/>
<evidence type="ECO:0000259" key="3">
    <source>
        <dbReference type="Pfam" id="PF00850"/>
    </source>
</evidence>
<evidence type="ECO:0000313" key="5">
    <source>
        <dbReference type="Proteomes" id="UP000464178"/>
    </source>
</evidence>
<comment type="similarity">
    <text evidence="1">Belongs to the histone deacetylase family.</text>
</comment>
<evidence type="ECO:0000313" key="4">
    <source>
        <dbReference type="EMBL" id="VTR95602.1"/>
    </source>
</evidence>
<dbReference type="Gene3D" id="3.40.800.20">
    <property type="entry name" value="Histone deacetylase domain"/>
    <property type="match status" value="1"/>
</dbReference>
<dbReference type="PRINTS" id="PR01270">
    <property type="entry name" value="HDASUPER"/>
</dbReference>
<gene>
    <name evidence="4" type="ORF">SOIL9_21120</name>
</gene>
<name>A0A6P2D7X6_9BACT</name>
<dbReference type="GO" id="GO:0004407">
    <property type="term" value="F:histone deacetylase activity"/>
    <property type="evidence" value="ECO:0007669"/>
    <property type="project" value="InterPro"/>
</dbReference>
<evidence type="ECO:0000256" key="1">
    <source>
        <dbReference type="ARBA" id="ARBA00005947"/>
    </source>
</evidence>
<keyword evidence="5" id="KW-1185">Reference proteome</keyword>
<organism evidence="4 5">
    <name type="scientific">Gemmata massiliana</name>
    <dbReference type="NCBI Taxonomy" id="1210884"/>
    <lineage>
        <taxon>Bacteria</taxon>
        <taxon>Pseudomonadati</taxon>
        <taxon>Planctomycetota</taxon>
        <taxon>Planctomycetia</taxon>
        <taxon>Gemmatales</taxon>
        <taxon>Gemmataceae</taxon>
        <taxon>Gemmata</taxon>
    </lineage>
</organism>
<dbReference type="CDD" id="cd09993">
    <property type="entry name" value="HDAC_classIV"/>
    <property type="match status" value="1"/>
</dbReference>
<dbReference type="InterPro" id="IPR023696">
    <property type="entry name" value="Ureohydrolase_dom_sf"/>
</dbReference>
<reference evidence="4 5" key="1">
    <citation type="submission" date="2019-05" db="EMBL/GenBank/DDBJ databases">
        <authorList>
            <consortium name="Science for Life Laboratories"/>
        </authorList>
    </citation>
    <scope>NUCLEOTIDE SEQUENCE [LARGE SCALE GENOMIC DNA]</scope>
    <source>
        <strain evidence="4">Soil9</strain>
    </source>
</reference>
<dbReference type="PANTHER" id="PTHR10625">
    <property type="entry name" value="HISTONE DEACETYLASE HDAC1-RELATED"/>
    <property type="match status" value="1"/>
</dbReference>
<dbReference type="InterPro" id="IPR023801">
    <property type="entry name" value="His_deacetylse_dom"/>
</dbReference>
<dbReference type="PANTHER" id="PTHR10625:SF23">
    <property type="entry name" value="HISTONE DEACETYLASE 11"/>
    <property type="match status" value="1"/>
</dbReference>
<proteinExistence type="inferred from homology"/>
<dbReference type="RefSeq" id="WP_162670000.1">
    <property type="nucleotide sequence ID" value="NZ_LR593886.1"/>
</dbReference>
<sequence length="319" mass="35984">MKLVYTRHYNIGFLGLERMHPFDSRKYGRAWKSIGRTVRRLRNRAWVGVPRPVSVADLTAVHDPAYLKRLSDPPELSWALELLFLRKLPAWVVWRVILRPMRWAVAGSLVAAREALTAGVAVNLSGGYHHAKPDRGEGFCVFNDIAYLVNRLRAEGRLAATDRIAYVDLDAHQGNGVSHHFLADRQLFMFDAYNPNIYPAHDREARARIDCPVPLPTRCVGTEYLQILERTLPGFLDSISRTERVGLAVYNAGTDVFTHDSLGGLHLSAEDVLARDLFVVEQLRARGIPVVMLLSGGYSRDSYQLVANTVIELLRRYSP</sequence>
<dbReference type="GO" id="GO:0040029">
    <property type="term" value="P:epigenetic regulation of gene expression"/>
    <property type="evidence" value="ECO:0007669"/>
    <property type="project" value="TreeGrafter"/>
</dbReference>
<dbReference type="InterPro" id="IPR037138">
    <property type="entry name" value="His_deacetylse_dom_sf"/>
</dbReference>
<evidence type="ECO:0000256" key="2">
    <source>
        <dbReference type="ARBA" id="ARBA00022801"/>
    </source>
</evidence>
<dbReference type="GO" id="GO:0016787">
    <property type="term" value="F:hydrolase activity"/>
    <property type="evidence" value="ECO:0007669"/>
    <property type="project" value="UniProtKB-KW"/>
</dbReference>
<dbReference type="AlphaFoldDB" id="A0A6P2D7X6"/>
<dbReference type="InterPro" id="IPR000286">
    <property type="entry name" value="HDACs"/>
</dbReference>
<dbReference type="EMBL" id="LR593886">
    <property type="protein sequence ID" value="VTR95602.1"/>
    <property type="molecule type" value="Genomic_DNA"/>
</dbReference>
<dbReference type="Proteomes" id="UP000464178">
    <property type="component" value="Chromosome"/>
</dbReference>
<protein>
    <recommendedName>
        <fullName evidence="3">Histone deacetylase domain-containing protein</fullName>
    </recommendedName>
</protein>
<dbReference type="InterPro" id="IPR044150">
    <property type="entry name" value="HDAC_classIV"/>
</dbReference>
<dbReference type="SUPFAM" id="SSF52768">
    <property type="entry name" value="Arginase/deacetylase"/>
    <property type="match status" value="1"/>
</dbReference>
<accession>A0A6P2D7X6</accession>
<feature type="domain" description="Histone deacetylase" evidence="3">
    <location>
        <begin position="20"/>
        <end position="312"/>
    </location>
</feature>
<dbReference type="Pfam" id="PF00850">
    <property type="entry name" value="Hist_deacetyl"/>
    <property type="match status" value="1"/>
</dbReference>